<evidence type="ECO:0000313" key="3">
    <source>
        <dbReference type="EMBL" id="GHC50817.1"/>
    </source>
</evidence>
<organism evidence="3 4">
    <name type="scientific">Roseibacillus persicicus</name>
    <dbReference type="NCBI Taxonomy" id="454148"/>
    <lineage>
        <taxon>Bacteria</taxon>
        <taxon>Pseudomonadati</taxon>
        <taxon>Verrucomicrobiota</taxon>
        <taxon>Verrucomicrobiia</taxon>
        <taxon>Verrucomicrobiales</taxon>
        <taxon>Verrucomicrobiaceae</taxon>
        <taxon>Roseibacillus</taxon>
    </lineage>
</organism>
<dbReference type="AlphaFoldDB" id="A0A918TIL5"/>
<dbReference type="InterPro" id="IPR014044">
    <property type="entry name" value="CAP_dom"/>
</dbReference>
<evidence type="ECO:0000256" key="1">
    <source>
        <dbReference type="SAM" id="SignalP"/>
    </source>
</evidence>
<feature type="signal peptide" evidence="1">
    <location>
        <begin position="1"/>
        <end position="24"/>
    </location>
</feature>
<dbReference type="SUPFAM" id="SSF55797">
    <property type="entry name" value="PR-1-like"/>
    <property type="match status" value="1"/>
</dbReference>
<dbReference type="CDD" id="cd05379">
    <property type="entry name" value="CAP_bacterial"/>
    <property type="match status" value="1"/>
</dbReference>
<reference evidence="3" key="1">
    <citation type="journal article" date="2014" name="Int. J. Syst. Evol. Microbiol.">
        <title>Complete genome sequence of Corynebacterium casei LMG S-19264T (=DSM 44701T), isolated from a smear-ripened cheese.</title>
        <authorList>
            <consortium name="US DOE Joint Genome Institute (JGI-PGF)"/>
            <person name="Walter F."/>
            <person name="Albersmeier A."/>
            <person name="Kalinowski J."/>
            <person name="Ruckert C."/>
        </authorList>
    </citation>
    <scope>NUCLEOTIDE SEQUENCE</scope>
    <source>
        <strain evidence="3">KCTC 12988</strain>
    </source>
</reference>
<accession>A0A918TIL5</accession>
<evidence type="ECO:0000313" key="4">
    <source>
        <dbReference type="Proteomes" id="UP000644507"/>
    </source>
</evidence>
<reference evidence="3" key="2">
    <citation type="submission" date="2020-09" db="EMBL/GenBank/DDBJ databases">
        <authorList>
            <person name="Sun Q."/>
            <person name="Kim S."/>
        </authorList>
    </citation>
    <scope>NUCLEOTIDE SEQUENCE</scope>
    <source>
        <strain evidence="3">KCTC 12988</strain>
    </source>
</reference>
<dbReference type="Gene3D" id="3.40.33.10">
    <property type="entry name" value="CAP"/>
    <property type="match status" value="1"/>
</dbReference>
<name>A0A918TIL5_9BACT</name>
<dbReference type="EMBL" id="BMXI01000006">
    <property type="protein sequence ID" value="GHC50817.1"/>
    <property type="molecule type" value="Genomic_DNA"/>
</dbReference>
<dbReference type="PANTHER" id="PTHR31157:SF1">
    <property type="entry name" value="SCP DOMAIN-CONTAINING PROTEIN"/>
    <property type="match status" value="1"/>
</dbReference>
<dbReference type="PROSITE" id="PS51257">
    <property type="entry name" value="PROKAR_LIPOPROTEIN"/>
    <property type="match status" value="1"/>
</dbReference>
<evidence type="ECO:0000259" key="2">
    <source>
        <dbReference type="Pfam" id="PF00188"/>
    </source>
</evidence>
<comment type="caution">
    <text evidence="3">The sequence shown here is derived from an EMBL/GenBank/DDBJ whole genome shotgun (WGS) entry which is preliminary data.</text>
</comment>
<feature type="domain" description="SCP" evidence="2">
    <location>
        <begin position="51"/>
        <end position="176"/>
    </location>
</feature>
<keyword evidence="4" id="KW-1185">Reference proteome</keyword>
<dbReference type="PANTHER" id="PTHR31157">
    <property type="entry name" value="SCP DOMAIN-CONTAINING PROTEIN"/>
    <property type="match status" value="1"/>
</dbReference>
<dbReference type="InterPro" id="IPR035940">
    <property type="entry name" value="CAP_sf"/>
</dbReference>
<proteinExistence type="predicted"/>
<dbReference type="RefSeq" id="WP_189569427.1">
    <property type="nucleotide sequence ID" value="NZ_BMXI01000006.1"/>
</dbReference>
<feature type="chain" id="PRO_5037771796" description="SCP domain-containing protein" evidence="1">
    <location>
        <begin position="25"/>
        <end position="192"/>
    </location>
</feature>
<protein>
    <recommendedName>
        <fullName evidence="2">SCP domain-containing protein</fullName>
    </recommendedName>
</protein>
<gene>
    <name evidence="3" type="ORF">GCM10007100_16180</name>
</gene>
<keyword evidence="1" id="KW-0732">Signal</keyword>
<sequence>MKNIKLLGIVGVALVACSCSSSNVAVKQTETESSSLRASNSEERLALEIHNEVNRYRTGKGLSSLKFHAGLGRMSKKHSDYMRDNAGSFSVDGRLISHYGFDGRRTLADRKYRIESLSENVIASFDMGQGTDLAAKMVRGWLNSPNHKANLDSKWEQTGIGVSFDKEGRAFVTQTFGSDPSQVLTVGGPSQW</sequence>
<dbReference type="Pfam" id="PF00188">
    <property type="entry name" value="CAP"/>
    <property type="match status" value="1"/>
</dbReference>
<dbReference type="Proteomes" id="UP000644507">
    <property type="component" value="Unassembled WGS sequence"/>
</dbReference>